<dbReference type="GO" id="GO:0009451">
    <property type="term" value="P:RNA modification"/>
    <property type="evidence" value="ECO:0007669"/>
    <property type="project" value="InterPro"/>
</dbReference>
<feature type="region of interest" description="Disordered" evidence="1">
    <location>
        <begin position="273"/>
        <end position="292"/>
    </location>
</feature>
<reference evidence="2 3" key="2">
    <citation type="journal article" date="2017" name="Nature">
        <title>The Apostasia genome and the evolution of orchids.</title>
        <authorList>
            <person name="Zhang G.Q."/>
            <person name="Liu K.W."/>
            <person name="Li Z."/>
            <person name="Lohaus R."/>
            <person name="Hsiao Y.Y."/>
            <person name="Niu S.C."/>
            <person name="Wang J.Y."/>
            <person name="Lin Y.C."/>
            <person name="Xu Q."/>
            <person name="Chen L.J."/>
            <person name="Yoshida K."/>
            <person name="Fujiwara S."/>
            <person name="Wang Z.W."/>
            <person name="Zhang Y.Q."/>
            <person name="Mitsuda N."/>
            <person name="Wang M."/>
            <person name="Liu G.H."/>
            <person name="Pecoraro L."/>
            <person name="Huang H.X."/>
            <person name="Xiao X.J."/>
            <person name="Lin M."/>
            <person name="Wu X.Y."/>
            <person name="Wu W.L."/>
            <person name="Chen Y.Y."/>
            <person name="Chang S.B."/>
            <person name="Sakamoto S."/>
            <person name="Ohme-Takagi M."/>
            <person name="Yagi M."/>
            <person name="Zeng S.J."/>
            <person name="Shen C.Y."/>
            <person name="Yeh C.M."/>
            <person name="Luo Y.B."/>
            <person name="Tsai W.C."/>
            <person name="Van de Peer Y."/>
            <person name="Liu Z.J."/>
        </authorList>
    </citation>
    <scope>NUCLEOTIDE SEQUENCE [LARGE SCALE GENOMIC DNA]</scope>
    <source>
        <tissue evidence="2">The whole plant</tissue>
    </source>
</reference>
<gene>
    <name evidence="2" type="primary">PCMP-E63</name>
    <name evidence="2" type="ORF">MA16_Dca022644</name>
</gene>
<sequence>MELQLEICRLPALPADSNKAVRVPDSVMDGNHSPAFSLLQRNTLTGPTAGVLHSSMPAAATVEAEDSSVVHVLSAQKKISQNLEMVIAIEERNFEDDEGLDILLVQQDNDERNESDGKMVEGSRDLCEQTVALSHESSFTPITEPETETSSCNDLVMVKAKDDFQLIAHINGNMHIEEDKKGVEVSNYPSTVEGIEGLIDEIQGTEEEKTEDNLLNGLKEYVESSETEDDFQLISHINGVTHIEEEKMGVEESNYPYADEGVDGLIDEIPGKTQPPLGSSLKKEASPTEGCTHENPAMIIAVEEKTQLEENPTCDLNDVIQEKKTEENLLIGFKENVESSEAEEKLRENEECPLTESQTVEFSLEHYNLMAYKENPLIQFQGIEPIVREEKACLDDRFPLSIEPGPDHYTCMVDLFGRADLLQEALNLINSSPDGPHSAAWEALLSATGQHSNCNLAKFASAIPETSMERKVANFENIENKIFDPGICLLQQSLFQ</sequence>
<name>A0A2I0VC30_9ASPA</name>
<dbReference type="InterPro" id="IPR046960">
    <property type="entry name" value="PPR_At4g14850-like_plant"/>
</dbReference>
<evidence type="ECO:0000313" key="3">
    <source>
        <dbReference type="Proteomes" id="UP000233837"/>
    </source>
</evidence>
<dbReference type="AlphaFoldDB" id="A0A2I0VC30"/>
<dbReference type="Proteomes" id="UP000233837">
    <property type="component" value="Unassembled WGS sequence"/>
</dbReference>
<dbReference type="EMBL" id="KZ503863">
    <property type="protein sequence ID" value="PKU60975.1"/>
    <property type="molecule type" value="Genomic_DNA"/>
</dbReference>
<reference evidence="2 3" key="1">
    <citation type="journal article" date="2016" name="Sci. Rep.">
        <title>The Dendrobium catenatum Lindl. genome sequence provides insights into polysaccharide synthase, floral development and adaptive evolution.</title>
        <authorList>
            <person name="Zhang G.Q."/>
            <person name="Xu Q."/>
            <person name="Bian C."/>
            <person name="Tsai W.C."/>
            <person name="Yeh C.M."/>
            <person name="Liu K.W."/>
            <person name="Yoshida K."/>
            <person name="Zhang L.S."/>
            <person name="Chang S.B."/>
            <person name="Chen F."/>
            <person name="Shi Y."/>
            <person name="Su Y.Y."/>
            <person name="Zhang Y.Q."/>
            <person name="Chen L.J."/>
            <person name="Yin Y."/>
            <person name="Lin M."/>
            <person name="Huang H."/>
            <person name="Deng H."/>
            <person name="Wang Z.W."/>
            <person name="Zhu S.L."/>
            <person name="Zhao X."/>
            <person name="Deng C."/>
            <person name="Niu S.C."/>
            <person name="Huang J."/>
            <person name="Wang M."/>
            <person name="Liu G.H."/>
            <person name="Yang H.J."/>
            <person name="Xiao X.J."/>
            <person name="Hsiao Y.Y."/>
            <person name="Wu W.L."/>
            <person name="Chen Y.Y."/>
            <person name="Mitsuda N."/>
            <person name="Ohme-Takagi M."/>
            <person name="Luo Y.B."/>
            <person name="Van de Peer Y."/>
            <person name="Liu Z.J."/>
        </authorList>
    </citation>
    <scope>NUCLEOTIDE SEQUENCE [LARGE SCALE GENOMIC DNA]</scope>
    <source>
        <tissue evidence="2">The whole plant</tissue>
    </source>
</reference>
<keyword evidence="3" id="KW-1185">Reference proteome</keyword>
<accession>A0A2I0VC30</accession>
<protein>
    <submittedName>
        <fullName evidence="2">Pentatricopeptide repeat-containing protein</fullName>
    </submittedName>
</protein>
<dbReference type="PANTHER" id="PTHR47926">
    <property type="entry name" value="PENTATRICOPEPTIDE REPEAT-CONTAINING PROTEIN"/>
    <property type="match status" value="1"/>
</dbReference>
<proteinExistence type="predicted"/>
<dbReference type="GO" id="GO:0003723">
    <property type="term" value="F:RNA binding"/>
    <property type="evidence" value="ECO:0007669"/>
    <property type="project" value="InterPro"/>
</dbReference>
<organism evidence="2 3">
    <name type="scientific">Dendrobium catenatum</name>
    <dbReference type="NCBI Taxonomy" id="906689"/>
    <lineage>
        <taxon>Eukaryota</taxon>
        <taxon>Viridiplantae</taxon>
        <taxon>Streptophyta</taxon>
        <taxon>Embryophyta</taxon>
        <taxon>Tracheophyta</taxon>
        <taxon>Spermatophyta</taxon>
        <taxon>Magnoliopsida</taxon>
        <taxon>Liliopsida</taxon>
        <taxon>Asparagales</taxon>
        <taxon>Orchidaceae</taxon>
        <taxon>Epidendroideae</taxon>
        <taxon>Malaxideae</taxon>
        <taxon>Dendrobiinae</taxon>
        <taxon>Dendrobium</taxon>
    </lineage>
</organism>
<evidence type="ECO:0000313" key="2">
    <source>
        <dbReference type="EMBL" id="PKU60975.1"/>
    </source>
</evidence>
<evidence type="ECO:0000256" key="1">
    <source>
        <dbReference type="SAM" id="MobiDB-lite"/>
    </source>
</evidence>